<dbReference type="InterPro" id="IPR050130">
    <property type="entry name" value="ClpA_ClpB"/>
</dbReference>
<keyword evidence="3" id="KW-0547">Nucleotide-binding</keyword>
<dbReference type="HOGENOM" id="CLU_005070_1_0_6"/>
<dbReference type="InterPro" id="IPR001270">
    <property type="entry name" value="ClpA/B"/>
</dbReference>
<dbReference type="Pfam" id="PF10431">
    <property type="entry name" value="ClpB_D2-small"/>
    <property type="match status" value="1"/>
</dbReference>
<dbReference type="PANTHER" id="PTHR11638:SF184">
    <property type="entry name" value="ATPASE WITH CHAPERONE ACTIVITY"/>
    <property type="match status" value="1"/>
</dbReference>
<evidence type="ECO:0000313" key="9">
    <source>
        <dbReference type="Proteomes" id="UP000031623"/>
    </source>
</evidence>
<dbReference type="InterPro" id="IPR041546">
    <property type="entry name" value="ClpA/ClpB_AAA_lid"/>
</dbReference>
<dbReference type="SMART" id="SM00382">
    <property type="entry name" value="AAA"/>
    <property type="match status" value="2"/>
</dbReference>
<dbReference type="Gene3D" id="1.10.1780.10">
    <property type="entry name" value="Clp, N-terminal domain"/>
    <property type="match status" value="1"/>
</dbReference>
<feature type="domain" description="AAA+ ATPase" evidence="6">
    <location>
        <begin position="612"/>
        <end position="753"/>
    </location>
</feature>
<evidence type="ECO:0000256" key="4">
    <source>
        <dbReference type="ARBA" id="ARBA00022840"/>
    </source>
</evidence>
<keyword evidence="9" id="KW-1185">Reference proteome</keyword>
<dbReference type="KEGG" id="tig:THII_1016"/>
<evidence type="ECO:0000259" key="7">
    <source>
        <dbReference type="SMART" id="SM01086"/>
    </source>
</evidence>
<dbReference type="CDD" id="cd19499">
    <property type="entry name" value="RecA-like_ClpB_Hsp104-like"/>
    <property type="match status" value="1"/>
</dbReference>
<keyword evidence="2" id="KW-0677">Repeat</keyword>
<dbReference type="Proteomes" id="UP000031623">
    <property type="component" value="Chromosome"/>
</dbReference>
<dbReference type="EMBL" id="AP014633">
    <property type="protein sequence ID" value="BAP55313.1"/>
    <property type="molecule type" value="Genomic_DNA"/>
</dbReference>
<comment type="similarity">
    <text evidence="1">Belongs to the ClpA/ClpB family.</text>
</comment>
<evidence type="ECO:0000313" key="8">
    <source>
        <dbReference type="EMBL" id="BAP55313.1"/>
    </source>
</evidence>
<feature type="domain" description="Clp ATPase C-terminal" evidence="7">
    <location>
        <begin position="780"/>
        <end position="873"/>
    </location>
</feature>
<sequence>MTTELKPLIARLNSTCRKAFEKSAELCVTQTHYTIEIEHLFLKLIEPTDNDVFFILKHYEISIPRLTKELMRTIDRFKRGNERTPAMSPYVITLLREAWLIASLQFNGQALRSGALLLAIIDHDALRGSLIETLPSLFKIPRESLRQDLPNLVQYSTETESITVTVESGTSGSTTAVQAAMPALDQYTLNLTEAARAGRLDPITGRDAEIRQLIDILTRRRQNNPILTGHAGVGKTAIVEGFALRVAQGEVPPILRNVSVRVLDLGLLQAGAGVKGEFENRFKSIINEIKAALNPVVLFIDEAHTLIGAGGQTGQSDAANLLKPALARGELRTIAATTWSEYKTYFEKDKALTRRFQVIKVDEPSEDMAITMLRGIVPNLEKHHQVRILDEAIRDAVRLSHRYISDRYLPDKAISVLDTACARVAIAQNSTPPALEATLHRITRRQKESELLQREQDAGNPHQHRLQHLTTELTQLEELKNQLDSRWQAERAAVKQLRELEERLTTAAQSTAPKLEAISTLQTELATAKQQLETLQTPEPMIPIHVDSHLVTTVISGWTGIPLGKMVTNEITTILNIEAKMAERLVGQDQALEMVARRIQTARASLDDPKKPMGVFLLVGPSGVGKTETALTLADLLYGGEHHVVTINMSEYQEAHTISALRGSPPGYVGYGKGGVLTEAVRRNPYSVVLLDEIEKAHPDVMELFYQVFDKGTLEDGEGAIIDFKNTLILLTSNVGTEIIMRAPKEWDVEQLQEALRPELLRYFQAGFLGRLIVIPYYALGDEEIYEIVKLKLAKVQQRFVENHHAKFTYDDNLVTAIANRCTEVDSGARNIDHILTDTILPILAIEILKWIAHGQSFTAVHLGCDEEGNLHYDFKVETTEDEIISPTTLPISQWSNDLPSLLEWLKSA</sequence>
<dbReference type="InterPro" id="IPR018368">
    <property type="entry name" value="ClpA/B_CS1"/>
</dbReference>
<dbReference type="NCBIfam" id="TIGR03345">
    <property type="entry name" value="VI_ClpV1"/>
    <property type="match status" value="1"/>
</dbReference>
<dbReference type="GO" id="GO:0005524">
    <property type="term" value="F:ATP binding"/>
    <property type="evidence" value="ECO:0007669"/>
    <property type="project" value="UniProtKB-KW"/>
</dbReference>
<dbReference type="SMART" id="SM01086">
    <property type="entry name" value="ClpB_D2-small"/>
    <property type="match status" value="1"/>
</dbReference>
<keyword evidence="5" id="KW-0143">Chaperone</keyword>
<dbReference type="PROSITE" id="PS00870">
    <property type="entry name" value="CLPAB_1"/>
    <property type="match status" value="1"/>
</dbReference>
<organism evidence="8 9">
    <name type="scientific">Thioploca ingrica</name>
    <dbReference type="NCBI Taxonomy" id="40754"/>
    <lineage>
        <taxon>Bacteria</taxon>
        <taxon>Pseudomonadati</taxon>
        <taxon>Pseudomonadota</taxon>
        <taxon>Gammaproteobacteria</taxon>
        <taxon>Thiotrichales</taxon>
        <taxon>Thiotrichaceae</taxon>
        <taxon>Thioploca</taxon>
    </lineage>
</organism>
<dbReference type="InterPro" id="IPR017729">
    <property type="entry name" value="ATPase_T6SS_ClpV1"/>
</dbReference>
<dbReference type="GO" id="GO:0016887">
    <property type="term" value="F:ATP hydrolysis activity"/>
    <property type="evidence" value="ECO:0007669"/>
    <property type="project" value="InterPro"/>
</dbReference>
<dbReference type="OrthoDB" id="9803641at2"/>
<name>A0A090AC99_9GAMM</name>
<dbReference type="GO" id="GO:0034605">
    <property type="term" value="P:cellular response to heat"/>
    <property type="evidence" value="ECO:0007669"/>
    <property type="project" value="TreeGrafter"/>
</dbReference>
<dbReference type="AlphaFoldDB" id="A0A090AC99"/>
<protein>
    <submittedName>
        <fullName evidence="8">Type VI secretion ATPase</fullName>
    </submittedName>
</protein>
<gene>
    <name evidence="8" type="ORF">THII_1016</name>
</gene>
<keyword evidence="4" id="KW-0067">ATP-binding</keyword>
<dbReference type="InterPro" id="IPR004176">
    <property type="entry name" value="Clp_R_N"/>
</dbReference>
<proteinExistence type="inferred from homology"/>
<evidence type="ECO:0000256" key="3">
    <source>
        <dbReference type="ARBA" id="ARBA00022741"/>
    </source>
</evidence>
<evidence type="ECO:0000256" key="1">
    <source>
        <dbReference type="ARBA" id="ARBA00008675"/>
    </source>
</evidence>
<dbReference type="Gene3D" id="1.10.8.60">
    <property type="match status" value="1"/>
</dbReference>
<evidence type="ECO:0000259" key="6">
    <source>
        <dbReference type="SMART" id="SM00382"/>
    </source>
</evidence>
<feature type="domain" description="AAA+ ATPase" evidence="6">
    <location>
        <begin position="221"/>
        <end position="366"/>
    </location>
</feature>
<dbReference type="Pfam" id="PF00004">
    <property type="entry name" value="AAA"/>
    <property type="match status" value="1"/>
</dbReference>
<dbReference type="Pfam" id="PF02861">
    <property type="entry name" value="Clp_N"/>
    <property type="match status" value="1"/>
</dbReference>
<dbReference type="STRING" id="40754.THII_1016"/>
<dbReference type="Pfam" id="PF17871">
    <property type="entry name" value="AAA_lid_9"/>
    <property type="match status" value="1"/>
</dbReference>
<reference evidence="8 9" key="1">
    <citation type="journal article" date="2014" name="ISME J.">
        <title>Ecophysiology of Thioploca ingrica as revealed by the complete genome sequence supplemented with proteomic evidence.</title>
        <authorList>
            <person name="Kojima H."/>
            <person name="Ogura Y."/>
            <person name="Yamamoto N."/>
            <person name="Togashi T."/>
            <person name="Mori H."/>
            <person name="Watanabe T."/>
            <person name="Nemoto F."/>
            <person name="Kurokawa K."/>
            <person name="Hayashi T."/>
            <person name="Fukui M."/>
        </authorList>
    </citation>
    <scope>NUCLEOTIDE SEQUENCE [LARGE SCALE GENOMIC DNA]</scope>
</reference>
<dbReference type="InterPro" id="IPR036628">
    <property type="entry name" value="Clp_N_dom_sf"/>
</dbReference>
<dbReference type="InterPro" id="IPR003593">
    <property type="entry name" value="AAA+_ATPase"/>
</dbReference>
<dbReference type="InterPro" id="IPR003959">
    <property type="entry name" value="ATPase_AAA_core"/>
</dbReference>
<dbReference type="SUPFAM" id="SSF52540">
    <property type="entry name" value="P-loop containing nucleoside triphosphate hydrolases"/>
    <property type="match status" value="2"/>
</dbReference>
<evidence type="ECO:0000256" key="2">
    <source>
        <dbReference type="ARBA" id="ARBA00022737"/>
    </source>
</evidence>
<evidence type="ECO:0000256" key="5">
    <source>
        <dbReference type="ARBA" id="ARBA00023186"/>
    </source>
</evidence>
<dbReference type="Pfam" id="PF07724">
    <property type="entry name" value="AAA_2"/>
    <property type="match status" value="1"/>
</dbReference>
<dbReference type="PANTHER" id="PTHR11638">
    <property type="entry name" value="ATP-DEPENDENT CLP PROTEASE"/>
    <property type="match status" value="1"/>
</dbReference>
<dbReference type="PRINTS" id="PR00300">
    <property type="entry name" value="CLPPROTEASEA"/>
</dbReference>
<dbReference type="GO" id="GO:0005737">
    <property type="term" value="C:cytoplasm"/>
    <property type="evidence" value="ECO:0007669"/>
    <property type="project" value="TreeGrafter"/>
</dbReference>
<dbReference type="InterPro" id="IPR027417">
    <property type="entry name" value="P-loop_NTPase"/>
</dbReference>
<dbReference type="CDD" id="cd00009">
    <property type="entry name" value="AAA"/>
    <property type="match status" value="1"/>
</dbReference>
<dbReference type="InterPro" id="IPR019489">
    <property type="entry name" value="Clp_ATPase_C"/>
</dbReference>
<accession>A0A090AC99</accession>
<dbReference type="SUPFAM" id="SSF81923">
    <property type="entry name" value="Double Clp-N motif"/>
    <property type="match status" value="1"/>
</dbReference>
<dbReference type="Gene3D" id="3.40.50.300">
    <property type="entry name" value="P-loop containing nucleotide triphosphate hydrolases"/>
    <property type="match status" value="3"/>
</dbReference>